<feature type="compositionally biased region" description="Gly residues" evidence="1">
    <location>
        <begin position="2398"/>
        <end position="2410"/>
    </location>
</feature>
<dbReference type="STRING" id="1081102.A0A167W9I2"/>
<feature type="region of interest" description="Disordered" evidence="1">
    <location>
        <begin position="2464"/>
        <end position="2502"/>
    </location>
</feature>
<feature type="compositionally biased region" description="Polar residues" evidence="1">
    <location>
        <begin position="1083"/>
        <end position="1092"/>
    </location>
</feature>
<feature type="compositionally biased region" description="Low complexity" evidence="1">
    <location>
        <begin position="834"/>
        <end position="844"/>
    </location>
</feature>
<feature type="compositionally biased region" description="Polar residues" evidence="1">
    <location>
        <begin position="1468"/>
        <end position="1480"/>
    </location>
</feature>
<feature type="compositionally biased region" description="Polar residues" evidence="1">
    <location>
        <begin position="1630"/>
        <end position="1641"/>
    </location>
</feature>
<feature type="region of interest" description="Disordered" evidence="1">
    <location>
        <begin position="382"/>
        <end position="406"/>
    </location>
</feature>
<comment type="caution">
    <text evidence="2">The sequence shown here is derived from an EMBL/GenBank/DDBJ whole genome shotgun (WGS) entry which is preliminary data.</text>
</comment>
<feature type="compositionally biased region" description="Polar residues" evidence="1">
    <location>
        <begin position="438"/>
        <end position="451"/>
    </location>
</feature>
<feature type="compositionally biased region" description="Low complexity" evidence="1">
    <location>
        <begin position="901"/>
        <end position="930"/>
    </location>
</feature>
<feature type="compositionally biased region" description="Low complexity" evidence="1">
    <location>
        <begin position="551"/>
        <end position="607"/>
    </location>
</feature>
<feature type="compositionally biased region" description="Polar residues" evidence="1">
    <location>
        <begin position="1789"/>
        <end position="1814"/>
    </location>
</feature>
<feature type="compositionally biased region" description="Low complexity" evidence="1">
    <location>
        <begin position="2343"/>
        <end position="2352"/>
    </location>
</feature>
<feature type="compositionally biased region" description="Polar residues" evidence="1">
    <location>
        <begin position="1437"/>
        <end position="1446"/>
    </location>
</feature>
<feature type="compositionally biased region" description="Low complexity" evidence="1">
    <location>
        <begin position="460"/>
        <end position="530"/>
    </location>
</feature>
<feature type="compositionally biased region" description="Low complexity" evidence="1">
    <location>
        <begin position="1899"/>
        <end position="1955"/>
    </location>
</feature>
<evidence type="ECO:0000313" key="3">
    <source>
        <dbReference type="Proteomes" id="UP000076874"/>
    </source>
</evidence>
<feature type="compositionally biased region" description="Low complexity" evidence="1">
    <location>
        <begin position="1733"/>
        <end position="1763"/>
    </location>
</feature>
<feature type="region of interest" description="Disordered" evidence="1">
    <location>
        <begin position="418"/>
        <end position="2155"/>
    </location>
</feature>
<feature type="compositionally biased region" description="Polar residues" evidence="1">
    <location>
        <begin position="1385"/>
        <end position="1403"/>
    </location>
</feature>
<feature type="compositionally biased region" description="Pro residues" evidence="1">
    <location>
        <begin position="772"/>
        <end position="798"/>
    </location>
</feature>
<feature type="compositionally biased region" description="Low complexity" evidence="1">
    <location>
        <begin position="2022"/>
        <end position="2031"/>
    </location>
</feature>
<feature type="compositionally biased region" description="Low complexity" evidence="1">
    <location>
        <begin position="1126"/>
        <end position="1142"/>
    </location>
</feature>
<protein>
    <submittedName>
        <fullName evidence="2">Uncharacterized protein</fullName>
    </submittedName>
</protein>
<feature type="compositionally biased region" description="Basic and acidic residues" evidence="1">
    <location>
        <begin position="1554"/>
        <end position="1563"/>
    </location>
</feature>
<feature type="region of interest" description="Disordered" evidence="1">
    <location>
        <begin position="132"/>
        <end position="159"/>
    </location>
</feature>
<feature type="compositionally biased region" description="Low complexity" evidence="1">
    <location>
        <begin position="2072"/>
        <end position="2084"/>
    </location>
</feature>
<evidence type="ECO:0000256" key="1">
    <source>
        <dbReference type="SAM" id="MobiDB-lite"/>
    </source>
</evidence>
<feature type="compositionally biased region" description="Pro residues" evidence="1">
    <location>
        <begin position="1045"/>
        <end position="1057"/>
    </location>
</feature>
<sequence length="2502" mass="261614">MLTRPRQQGFTAGGPASSGGGIPGNVFGAAGAAAPATAPAPAADAPVYNTNQQIQYQQQPYGYAANVNYAYAQNQNAYQPQQHQQPFPAQPQQQQQQTVARQSSFTGLPPVRRTSTLVLDIASLIGEAKDKLPEEGATEATAVPPTSTMDAPNANTGLLQPQQQGMYTTQPVRVVFLSHADAVLSSRVLRKPTTTAAAAVPTLATTSALRWLVELRIGATGVDSSGVRRTNATAATTTTTTTTAADKCNRSKQQQQQQQQPPPQSWAFQPQQQQQRRQSQPQQQQQQQQPLQNQPFTQQSGPYQPQQVAFHNAGGYGQPGFGQQGQGFGQYQQQVPQQQPQQQQQPGGAYPPHGQHGSAAGAGGNFVQRFFPKPGWKLEESHLQEPLVSTRHRTSPTATPEQQSYSFDKETEVMTLGVGTGTGTRTGTGTLGPIAGNEQGNTLPPLQAVSSQTQQPPPVQQFAVPGQVPPQQQGQQQVQQQLQQAQQEPQQPQQQPLQQQPYQQQPYQQPQQQTPTGTGIPQPLGPIQQTTHFLPGGPGGAPPGPYHLTNQPTFHQQPQPQPQHFQPYQPQQQQQQLQQYRQQHQQPPQQYIQQQQPQQQQPQQLQQSWAPSSSPAPNGVSAAPTGASTAAGPDERNSRFSRLAHWRISGHGTPPTSSHSAHPPQQTQQPMQPLQQHQQPQNMQQQQQQFYPPYQLQPQQQPQQPQQLQQSQPQSQMQPPPQQPAQQPVQAQAPVGKKLRSYLPFGKGNRASQVPEASKPPPPAVYQYPAQTAPPAPTQQNPSPAPMQPDPFHGPPGPVAGQMQPQSYQVSPQSRQATPQGYQRLVAPPRSPTQALPQQQLAQPGPVLSFPEGQISQPGPSPPPESVHPSPENAGLQKPLNPPAAGQRGPAETSPPPGQPQAPAQISSPASAPDPTSSVGPVPTEKTPAATTPPPPPQSQVSSQTDSRAQSPAQSQGPVPSSSIANVGGSAGPTPTGEPTLRRSLSFERIGPPGSSLGPQPEPTAPTGLQQTAVPPPPNVLVPQGGAPGPNVVAQQLPQQAPFQQQPPQPQPQPQQPQQPLRPMQALQPQPQLQTPQEQRPQFTFNRASTFGSIVPPDNDRSARRGTNLFSGILGKVKGKDKTKAEAAAASTAPGAGTSTPSKPQGEQPGTAIAYGANNNPNAGPPQQGVPSPAGSVGPAHVPAAPAPAGFVAPGSRLRSASNAPSVASLQQQQQQRISLQQARPQVGQQQPPQSTWTSASEAAVPGPFSGGPSPSPLSLATDRRQSLGQLGQHPLALANRVVSSPLSSSASAPSNSNNNNNNNNKTNSPLSSVRNEKMSPLSQTYALPPPVASGAPAAVPGDGPLPNPVAPLALVRSRTPSVPNLGGVPRKPVGAAAADRPSLDKQTQPRVQTPEPGQQTGAQGPVQDAGQSPAPQAGIVPPSVATIGRSIERPSSIVSNLTANGAGSGPRPPNEPAVPDQDRSASPAISVSSYRNGPVSSSGATISPTPPPSAPRPFAPPPSSTGQDGATTTAAGAWNGTVATQISSAATTAPPRTSVDNPQEASSVAVASRTEKEKDRAKKFFGRFRRTKASTDPQGPPPGGPQYPPGLAPAPPGAPLRTQKQPVVLPNDGRDDALRSSALRPLDNTARSSMQQQRPSVGQEARPAPSLLQQNHTGSNNTPPGPSQMYQNQRPAPFSGPVGPNAVPPQHSGGGRREALMQQISPTELRQQQQMLPPQQRQQGPQPGGHPGPAFRQQQRPPQQYQQYRQQQQPQQPQQPQRRTAEPQYGEVPIPRGYAPVHGEGTLAPSQYNLGRTASFLPQPQPPYGNNQVPLHIANAGYNGQMQQQQTPPFYPQQQQQQQQPQQPQQQQWAPMYNPPQALIPGGQPLVPGQAPVQNPVQTPGAVSAQTSPSQVRTSPVVAGAAAVGTPGPVPAPQQAQAQPGSLSSSSPPSGSPPTGVAAAVTPAVDAGDGPATQPTGEKIITKEAPQPGSALPAHPLQQHPVTAYTVAPPPLLPPVVSRFSMYQADETENRPAAEAVVVPLQLQSSPPSPPPKDTPPTERTQTASPLAHQAGQEEAVPRGPDETQQPAPAVAVAAVAAPPVAPPVETPVSSLHASPQSTQLQLDSGPSDATDEPIVVPDTNQHEGASVPTAADQPLSATPEDAARPAAAAAAALPLTPLATAAANAAHRPDDEDIYNATPRHPDTVADATPTSSTGHAEPTAALAGSVEPAGPAKPFESTTTGPAVSAGPADPAGPTTTTEPSVPTEPVRSVESYAPVEPTESVEHIDAAASLVDHEPAAAVVEPAEPVGEPVAPVESTTPLPSGAAAAAVVAAESAEPTRPADLVALAKSVEPIAIPARAAATTPPVDVTSITSPIDPTNGPDPDFDSLAPPSPVDAYDDDDGAPSATGGLVLSGGAGGHGLENGNGSSNGDAVGRQKTIRQTSAQQYEEYKRRQMLKVLEEKIPVFVPDEEEEAAALAAAAAQKQKEQDEPQMSATSYPGQEWNPYDEFAYVDDE</sequence>
<feature type="compositionally biased region" description="Low complexity" evidence="1">
    <location>
        <begin position="253"/>
        <end position="299"/>
    </location>
</feature>
<feature type="compositionally biased region" description="Polar residues" evidence="1">
    <location>
        <begin position="2093"/>
        <end position="2110"/>
    </location>
</feature>
<dbReference type="OrthoDB" id="5151921at2759"/>
<feature type="compositionally biased region" description="Low complexity" evidence="1">
    <location>
        <begin position="1156"/>
        <end position="1195"/>
    </location>
</feature>
<feature type="compositionally biased region" description="Gly residues" evidence="1">
    <location>
        <begin position="314"/>
        <end position="328"/>
    </location>
</feature>
<dbReference type="EMBL" id="AZHD01000005">
    <property type="protein sequence ID" value="OAA63504.1"/>
    <property type="molecule type" value="Genomic_DNA"/>
</dbReference>
<feature type="compositionally biased region" description="Low complexity" evidence="1">
    <location>
        <begin position="1284"/>
        <end position="1313"/>
    </location>
</feature>
<feature type="compositionally biased region" description="Polar residues" evidence="1">
    <location>
        <begin position="395"/>
        <end position="406"/>
    </location>
</feature>
<feature type="compositionally biased region" description="Pro residues" evidence="1">
    <location>
        <begin position="1489"/>
        <end position="1504"/>
    </location>
</feature>
<feature type="compositionally biased region" description="Low complexity" evidence="1">
    <location>
        <begin position="2143"/>
        <end position="2155"/>
    </location>
</feature>
<dbReference type="Proteomes" id="UP000076874">
    <property type="component" value="Unassembled WGS sequence"/>
</dbReference>
<feature type="compositionally biased region" description="Polar residues" evidence="1">
    <location>
        <begin position="1652"/>
        <end position="1675"/>
    </location>
</feature>
<feature type="compositionally biased region" description="Polar residues" evidence="1">
    <location>
        <begin position="1526"/>
        <end position="1547"/>
    </location>
</feature>
<feature type="compositionally biased region" description="Polar residues" evidence="1">
    <location>
        <begin position="1889"/>
        <end position="1898"/>
    </location>
</feature>
<feature type="compositionally biased region" description="Polar residues" evidence="1">
    <location>
        <begin position="144"/>
        <end position="159"/>
    </location>
</feature>
<reference evidence="2 3" key="1">
    <citation type="journal article" date="2016" name="Genome Biol. Evol.">
        <title>Divergent and convergent evolution of fungal pathogenicity.</title>
        <authorList>
            <person name="Shang Y."/>
            <person name="Xiao G."/>
            <person name="Zheng P."/>
            <person name="Cen K."/>
            <person name="Zhan S."/>
            <person name="Wang C."/>
        </authorList>
    </citation>
    <scope>NUCLEOTIDE SEQUENCE [LARGE SCALE GENOMIC DNA]</scope>
    <source>
        <strain evidence="2 3">RCEF 264</strain>
    </source>
</reference>
<gene>
    <name evidence="2" type="ORF">SPI_03667</name>
</gene>
<feature type="compositionally biased region" description="Polar residues" evidence="1">
    <location>
        <begin position="803"/>
        <end position="821"/>
    </location>
</feature>
<feature type="compositionally biased region" description="Pro residues" evidence="1">
    <location>
        <begin position="1579"/>
        <end position="1599"/>
    </location>
</feature>
<name>A0A167W9I2_9HYPO</name>
<feature type="region of interest" description="Disordered" evidence="1">
    <location>
        <begin position="224"/>
        <end position="368"/>
    </location>
</feature>
<feature type="compositionally biased region" description="Low complexity" evidence="1">
    <location>
        <begin position="329"/>
        <end position="359"/>
    </location>
</feature>
<evidence type="ECO:0000313" key="2">
    <source>
        <dbReference type="EMBL" id="OAA63504.1"/>
    </source>
</evidence>
<feature type="compositionally biased region" description="Low complexity" evidence="1">
    <location>
        <begin position="724"/>
        <end position="734"/>
    </location>
</feature>
<feature type="compositionally biased region" description="Low complexity" evidence="1">
    <location>
        <begin position="1058"/>
        <end position="1082"/>
    </location>
</feature>
<feature type="compositionally biased region" description="Basic residues" evidence="1">
    <location>
        <begin position="1564"/>
        <end position="1573"/>
    </location>
</feature>
<organism evidence="2 3">
    <name type="scientific">Niveomyces insectorum RCEF 264</name>
    <dbReference type="NCBI Taxonomy" id="1081102"/>
    <lineage>
        <taxon>Eukaryota</taxon>
        <taxon>Fungi</taxon>
        <taxon>Dikarya</taxon>
        <taxon>Ascomycota</taxon>
        <taxon>Pezizomycotina</taxon>
        <taxon>Sordariomycetes</taxon>
        <taxon>Hypocreomycetidae</taxon>
        <taxon>Hypocreales</taxon>
        <taxon>Cordycipitaceae</taxon>
        <taxon>Niveomyces</taxon>
    </lineage>
</organism>
<feature type="compositionally biased region" description="Low complexity" evidence="1">
    <location>
        <begin position="1712"/>
        <end position="1726"/>
    </location>
</feature>
<feature type="compositionally biased region" description="Low complexity" evidence="1">
    <location>
        <begin position="1505"/>
        <end position="1525"/>
    </location>
</feature>
<feature type="compositionally biased region" description="Low complexity" evidence="1">
    <location>
        <begin position="1208"/>
        <end position="1234"/>
    </location>
</feature>
<proteinExistence type="predicted"/>
<feature type="compositionally biased region" description="Polar residues" evidence="1">
    <location>
        <begin position="946"/>
        <end position="965"/>
    </location>
</feature>
<feature type="compositionally biased region" description="Low complexity" evidence="1">
    <location>
        <begin position="29"/>
        <end position="44"/>
    </location>
</feature>
<feature type="region of interest" description="Disordered" evidence="1">
    <location>
        <begin position="78"/>
        <end position="108"/>
    </location>
</feature>
<feature type="region of interest" description="Disordered" evidence="1">
    <location>
        <begin position="2168"/>
        <end position="2268"/>
    </location>
</feature>
<feature type="region of interest" description="Disordered" evidence="1">
    <location>
        <begin position="1"/>
        <end position="44"/>
    </location>
</feature>
<feature type="compositionally biased region" description="Low complexity" evidence="1">
    <location>
        <begin position="1333"/>
        <end position="1343"/>
    </location>
</feature>
<feature type="compositionally biased region" description="Low complexity" evidence="1">
    <location>
        <begin position="78"/>
        <end position="97"/>
    </location>
</feature>
<feature type="compositionally biased region" description="Low complexity" evidence="1">
    <location>
        <begin position="1826"/>
        <end position="1853"/>
    </location>
</feature>
<feature type="compositionally biased region" description="Polar residues" evidence="1">
    <location>
        <begin position="1"/>
        <end position="10"/>
    </location>
</feature>
<keyword evidence="3" id="KW-1185">Reference proteome</keyword>
<feature type="compositionally biased region" description="Low complexity" evidence="1">
    <location>
        <begin position="1035"/>
        <end position="1044"/>
    </location>
</feature>
<feature type="compositionally biased region" description="Gly residues" evidence="1">
    <location>
        <begin position="418"/>
        <end position="430"/>
    </location>
</feature>
<feature type="compositionally biased region" description="Low complexity" evidence="1">
    <location>
        <begin position="232"/>
        <end position="245"/>
    </location>
</feature>
<feature type="compositionally biased region" description="Low complexity" evidence="1">
    <location>
        <begin position="653"/>
        <end position="717"/>
    </location>
</feature>
<feature type="compositionally biased region" description="Polar residues" evidence="1">
    <location>
        <begin position="300"/>
        <end position="309"/>
    </location>
</feature>
<feature type="compositionally biased region" description="Low complexity" evidence="1">
    <location>
        <begin position="2233"/>
        <end position="2254"/>
    </location>
</feature>
<accession>A0A167W9I2</accession>
<feature type="compositionally biased region" description="Low complexity" evidence="1">
    <location>
        <begin position="621"/>
        <end position="632"/>
    </location>
</feature>
<feature type="region of interest" description="Disordered" evidence="1">
    <location>
        <begin position="2343"/>
        <end position="2422"/>
    </location>
</feature>